<dbReference type="SUPFAM" id="SSF53335">
    <property type="entry name" value="S-adenosyl-L-methionine-dependent methyltransferases"/>
    <property type="match status" value="1"/>
</dbReference>
<dbReference type="Gene3D" id="3.40.50.150">
    <property type="entry name" value="Vaccinia Virus protein VP39"/>
    <property type="match status" value="1"/>
</dbReference>
<organism evidence="2 3">
    <name type="scientific">Bradyrhizobium valentinum</name>
    <dbReference type="NCBI Taxonomy" id="1518501"/>
    <lineage>
        <taxon>Bacteria</taxon>
        <taxon>Pseudomonadati</taxon>
        <taxon>Pseudomonadota</taxon>
        <taxon>Alphaproteobacteria</taxon>
        <taxon>Hyphomicrobiales</taxon>
        <taxon>Nitrobacteraceae</taxon>
        <taxon>Bradyrhizobium</taxon>
    </lineage>
</organism>
<keyword evidence="3" id="KW-1185">Reference proteome</keyword>
<gene>
    <name evidence="2" type="ORF">CP49_32890</name>
</gene>
<evidence type="ECO:0000313" key="3">
    <source>
        <dbReference type="Proteomes" id="UP000051913"/>
    </source>
</evidence>
<name>A0A0R3KMQ1_9BRAD</name>
<dbReference type="Proteomes" id="UP000051913">
    <property type="component" value="Unassembled WGS sequence"/>
</dbReference>
<protein>
    <recommendedName>
        <fullName evidence="1">Methyltransferase type 11 domain-containing protein</fullName>
    </recommendedName>
</protein>
<reference evidence="2 3" key="1">
    <citation type="submission" date="2014-03" db="EMBL/GenBank/DDBJ databases">
        <title>Bradyrhizobium valentinum sp. nov., isolated from effective nodules of Lupinus mariae-josephae, a lupine endemic of basic-lime soils in Eastern Spain.</title>
        <authorList>
            <person name="Duran D."/>
            <person name="Rey L."/>
            <person name="Navarro A."/>
            <person name="Busquets A."/>
            <person name="Imperial J."/>
            <person name="Ruiz-Argueso T."/>
        </authorList>
    </citation>
    <scope>NUCLEOTIDE SEQUENCE [LARGE SCALE GENOMIC DNA]</scope>
    <source>
        <strain evidence="2 3">LmjM3</strain>
    </source>
</reference>
<comment type="caution">
    <text evidence="2">The sequence shown here is derived from an EMBL/GenBank/DDBJ whole genome shotgun (WGS) entry which is preliminary data.</text>
</comment>
<evidence type="ECO:0000259" key="1">
    <source>
        <dbReference type="Pfam" id="PF08241"/>
    </source>
</evidence>
<dbReference type="InterPro" id="IPR029063">
    <property type="entry name" value="SAM-dependent_MTases_sf"/>
</dbReference>
<proteinExistence type="predicted"/>
<dbReference type="Pfam" id="PF08241">
    <property type="entry name" value="Methyltransf_11"/>
    <property type="match status" value="1"/>
</dbReference>
<dbReference type="InterPro" id="IPR013216">
    <property type="entry name" value="Methyltransf_11"/>
</dbReference>
<accession>A0A0R3KMQ1</accession>
<dbReference type="EMBL" id="LLXX01000188">
    <property type="protein sequence ID" value="KRQ96875.1"/>
    <property type="molecule type" value="Genomic_DNA"/>
</dbReference>
<sequence length="129" mass="13721">MQAVDPSEAQLAIARMRRGTHGARFLQGDAMALPFERQRFDAAVMALVIFFVPDPAKGTAEMARVVRPGGLVAAYAWDVLGGGFPFDPIWQETRAAGVAPLLPPNPSAGGIEALRGLWTAAGLEAHRGR</sequence>
<evidence type="ECO:0000313" key="2">
    <source>
        <dbReference type="EMBL" id="KRQ96875.1"/>
    </source>
</evidence>
<dbReference type="GO" id="GO:0008757">
    <property type="term" value="F:S-adenosylmethionine-dependent methyltransferase activity"/>
    <property type="evidence" value="ECO:0007669"/>
    <property type="project" value="InterPro"/>
</dbReference>
<feature type="domain" description="Methyltransferase type 11" evidence="1">
    <location>
        <begin position="3"/>
        <end position="73"/>
    </location>
</feature>
<dbReference type="STRING" id="1518501.CQ10_34190"/>
<dbReference type="AlphaFoldDB" id="A0A0R3KMQ1"/>